<feature type="signal peptide" evidence="1">
    <location>
        <begin position="1"/>
        <end position="18"/>
    </location>
</feature>
<keyword evidence="3" id="KW-1185">Reference proteome</keyword>
<evidence type="ECO:0008006" key="4">
    <source>
        <dbReference type="Google" id="ProtNLM"/>
    </source>
</evidence>
<dbReference type="VEuPathDB" id="FungiDB:AAP_05696"/>
<protein>
    <recommendedName>
        <fullName evidence="4">Cell wall galactomannoprotein</fullName>
    </recommendedName>
</protein>
<evidence type="ECO:0000256" key="1">
    <source>
        <dbReference type="SAM" id="SignalP"/>
    </source>
</evidence>
<dbReference type="EMBL" id="AZGZ01000035">
    <property type="protein sequence ID" value="KZZ87315.1"/>
    <property type="molecule type" value="Genomic_DNA"/>
</dbReference>
<organism evidence="2 3">
    <name type="scientific">Ascosphaera apis ARSEF 7405</name>
    <dbReference type="NCBI Taxonomy" id="392613"/>
    <lineage>
        <taxon>Eukaryota</taxon>
        <taxon>Fungi</taxon>
        <taxon>Dikarya</taxon>
        <taxon>Ascomycota</taxon>
        <taxon>Pezizomycotina</taxon>
        <taxon>Eurotiomycetes</taxon>
        <taxon>Eurotiomycetidae</taxon>
        <taxon>Onygenales</taxon>
        <taxon>Ascosphaeraceae</taxon>
        <taxon>Ascosphaera</taxon>
    </lineage>
</organism>
<accession>A0A167VBU4</accession>
<dbReference type="AlphaFoldDB" id="A0A167VBU4"/>
<evidence type="ECO:0000313" key="3">
    <source>
        <dbReference type="Proteomes" id="UP000242877"/>
    </source>
</evidence>
<proteinExistence type="predicted"/>
<dbReference type="Proteomes" id="UP000242877">
    <property type="component" value="Unassembled WGS sequence"/>
</dbReference>
<sequence>MKFFAVASILALAGSAVAAPSVASVDASVPAVADVSVTARDAQLSLDSVLKCVDPVLDTLVTELKGLSHGQIVQIETGIQQGKPLEQVVGVSTGLVHVLTNVVSCLGTGLGDVDEELKDLLLKVLRALQL</sequence>
<evidence type="ECO:0000313" key="2">
    <source>
        <dbReference type="EMBL" id="KZZ87315.1"/>
    </source>
</evidence>
<name>A0A167VBU4_9EURO</name>
<feature type="chain" id="PRO_5007893390" description="Cell wall galactomannoprotein" evidence="1">
    <location>
        <begin position="19"/>
        <end position="130"/>
    </location>
</feature>
<comment type="caution">
    <text evidence="2">The sequence shown here is derived from an EMBL/GenBank/DDBJ whole genome shotgun (WGS) entry which is preliminary data.</text>
</comment>
<reference evidence="2 3" key="1">
    <citation type="journal article" date="2016" name="Genome Biol. Evol.">
        <title>Divergent and convergent evolution of fungal pathogenicity.</title>
        <authorList>
            <person name="Shang Y."/>
            <person name="Xiao G."/>
            <person name="Zheng P."/>
            <person name="Cen K."/>
            <person name="Zhan S."/>
            <person name="Wang C."/>
        </authorList>
    </citation>
    <scope>NUCLEOTIDE SEQUENCE [LARGE SCALE GENOMIC DNA]</scope>
    <source>
        <strain evidence="2 3">ARSEF 7405</strain>
    </source>
</reference>
<keyword evidence="1" id="KW-0732">Signal</keyword>
<dbReference type="OrthoDB" id="10450427at2759"/>
<gene>
    <name evidence="2" type="ORF">AAP_05696</name>
</gene>